<dbReference type="GO" id="GO:0006011">
    <property type="term" value="P:UDP-alpha-D-glucose metabolic process"/>
    <property type="evidence" value="ECO:0007669"/>
    <property type="project" value="UniProtKB-UniRule"/>
</dbReference>
<dbReference type="Gene3D" id="3.90.550.10">
    <property type="entry name" value="Spore Coat Polysaccharide Biosynthesis Protein SpsA, Chain A"/>
    <property type="match status" value="1"/>
</dbReference>
<feature type="region of interest" description="Disordered" evidence="9">
    <location>
        <begin position="19"/>
        <end position="48"/>
    </location>
</feature>
<sequence length="533" mass="59402">MIQLGTILSIFRIRRRRGHTRDASSASTAVEKETQSARRVWEGQENGGTMRGEMKKLVATVVDTGSRKVFEKEMKSFLALHDRYSNEQSKHQQIDWSQFGIPTKEHIVSYDNLPQIHDAKVLNKLAILKLNGGSGISMGMSGPINALEVKDGQTFLDLTIQQVSHLNTTHGSDVPLLLMTSFNTHDDTIRVVKKYTSNPLRIVTFNQSRYPKILKDTGLPLPQSADDDGENRAKWYSPGHGDAYCALAQSGVLDQLVSEGREYLFVSNSDNLGATVDLSILQYMVDRQADFIMEVTDKTKADMKGGTLVDHDNTLRLLEAAQIPLEHAEDFKSVSMVKTLNTNNLWINLEALKRIMDKGGMDLDIIVNHEVNDDGQSITQLETAAGAAIAYFDDSLAIAVPRTRFLPVKTCSDLLLIRSDLHSLSPQTGHLVRNKARMFEALPVITLGQGFKNVHDFQRRFKTTPSILELDHLSVSGDVYFGRNVTLKGTVIVVANDGQRIDIPDGCILENRLISGNFTMVAYFFPDIVRIPF</sequence>
<evidence type="ECO:0000256" key="1">
    <source>
        <dbReference type="ARBA" id="ARBA00003449"/>
    </source>
</evidence>
<dbReference type="STRING" id="5364.A0A5C3NCF4"/>
<evidence type="ECO:0000313" key="10">
    <source>
        <dbReference type="EMBL" id="TFK54086.1"/>
    </source>
</evidence>
<comment type="catalytic activity">
    <reaction evidence="6 7">
        <text>alpha-D-glucose 1-phosphate + UTP + H(+) = UDP-alpha-D-glucose + diphosphate</text>
        <dbReference type="Rhea" id="RHEA:19889"/>
        <dbReference type="ChEBI" id="CHEBI:15378"/>
        <dbReference type="ChEBI" id="CHEBI:33019"/>
        <dbReference type="ChEBI" id="CHEBI:46398"/>
        <dbReference type="ChEBI" id="CHEBI:58601"/>
        <dbReference type="ChEBI" id="CHEBI:58885"/>
        <dbReference type="EC" id="2.7.7.9"/>
    </reaction>
</comment>
<dbReference type="InterPro" id="IPR002618">
    <property type="entry name" value="UDPGP_fam"/>
</dbReference>
<evidence type="ECO:0000256" key="3">
    <source>
        <dbReference type="ARBA" id="ARBA00012415"/>
    </source>
</evidence>
<feature type="compositionally biased region" description="Basic and acidic residues" evidence="9">
    <location>
        <begin position="30"/>
        <end position="42"/>
    </location>
</feature>
<comment type="function">
    <text evidence="1">Plays a central role as a glucosyl donor in cellular metabolic pathways.</text>
</comment>
<dbReference type="PANTHER" id="PTHR43511">
    <property type="match status" value="1"/>
</dbReference>
<name>A0A5C3NCF4_9AGAM</name>
<evidence type="ECO:0000256" key="8">
    <source>
        <dbReference type="PIRSR" id="PIRSR000806-1"/>
    </source>
</evidence>
<feature type="binding site" evidence="8">
    <location>
        <position position="240"/>
    </location>
    <ligand>
        <name>substrate</name>
    </ligand>
</feature>
<evidence type="ECO:0000256" key="4">
    <source>
        <dbReference type="ARBA" id="ARBA00022679"/>
    </source>
</evidence>
<dbReference type="InterPro" id="IPR016267">
    <property type="entry name" value="UDPGP_trans"/>
</dbReference>
<comment type="similarity">
    <text evidence="2 7">Belongs to the UDPGP type 1 family.</text>
</comment>
<dbReference type="CDD" id="cd00897">
    <property type="entry name" value="UGPase_euk"/>
    <property type="match status" value="1"/>
</dbReference>
<evidence type="ECO:0000256" key="9">
    <source>
        <dbReference type="SAM" id="MobiDB-lite"/>
    </source>
</evidence>
<dbReference type="OrthoDB" id="932129at2759"/>
<dbReference type="Proteomes" id="UP000305948">
    <property type="component" value="Unassembled WGS sequence"/>
</dbReference>
<evidence type="ECO:0000256" key="6">
    <source>
        <dbReference type="ARBA" id="ARBA00048128"/>
    </source>
</evidence>
<dbReference type="AlphaFoldDB" id="A0A5C3NCF4"/>
<dbReference type="InterPro" id="IPR029044">
    <property type="entry name" value="Nucleotide-diphossugar_trans"/>
</dbReference>
<dbReference type="FunFam" id="3.90.550.10:FF:000002">
    <property type="entry name" value="UTP--glucose-1-phosphate uridylyltransferase"/>
    <property type="match status" value="1"/>
</dbReference>
<dbReference type="EC" id="2.7.7.9" evidence="3 7"/>
<dbReference type="Pfam" id="PF01704">
    <property type="entry name" value="UDPGP"/>
    <property type="match status" value="1"/>
</dbReference>
<dbReference type="GO" id="GO:0003983">
    <property type="term" value="F:UTP:glucose-1-phosphate uridylyltransferase activity"/>
    <property type="evidence" value="ECO:0007669"/>
    <property type="project" value="UniProtKB-EC"/>
</dbReference>
<keyword evidence="11" id="KW-1185">Reference proteome</keyword>
<organism evidence="10 11">
    <name type="scientific">Heliocybe sulcata</name>
    <dbReference type="NCBI Taxonomy" id="5364"/>
    <lineage>
        <taxon>Eukaryota</taxon>
        <taxon>Fungi</taxon>
        <taxon>Dikarya</taxon>
        <taxon>Basidiomycota</taxon>
        <taxon>Agaricomycotina</taxon>
        <taxon>Agaricomycetes</taxon>
        <taxon>Gloeophyllales</taxon>
        <taxon>Gloeophyllaceae</taxon>
        <taxon>Heliocybe</taxon>
    </lineage>
</organism>
<gene>
    <name evidence="10" type="ORF">OE88DRAFT_1732800</name>
</gene>
<keyword evidence="5 7" id="KW-0548">Nucleotidyltransferase</keyword>
<keyword evidence="4 7" id="KW-0808">Transferase</keyword>
<evidence type="ECO:0000256" key="7">
    <source>
        <dbReference type="PIRNR" id="PIRNR000806"/>
    </source>
</evidence>
<evidence type="ECO:0000256" key="5">
    <source>
        <dbReference type="ARBA" id="ARBA00022695"/>
    </source>
</evidence>
<dbReference type="PIRSF" id="PIRSF000806">
    <property type="entry name" value="UDPGP"/>
    <property type="match status" value="1"/>
</dbReference>
<proteinExistence type="inferred from homology"/>
<evidence type="ECO:0000256" key="2">
    <source>
        <dbReference type="ARBA" id="ARBA00010401"/>
    </source>
</evidence>
<dbReference type="SUPFAM" id="SSF53448">
    <property type="entry name" value="Nucleotide-diphospho-sugar transferases"/>
    <property type="match status" value="1"/>
</dbReference>
<evidence type="ECO:0000313" key="11">
    <source>
        <dbReference type="Proteomes" id="UP000305948"/>
    </source>
</evidence>
<protein>
    <recommendedName>
        <fullName evidence="3 7">UTP--glucose-1-phosphate uridylyltransferase</fullName>
        <ecNumber evidence="3 7">2.7.7.9</ecNumber>
    </recommendedName>
</protein>
<dbReference type="Gene3D" id="2.160.10.10">
    <property type="entry name" value="Hexapeptide repeat proteins"/>
    <property type="match status" value="1"/>
</dbReference>
<reference evidence="10 11" key="1">
    <citation type="journal article" date="2019" name="Nat. Ecol. Evol.">
        <title>Megaphylogeny resolves global patterns of mushroom evolution.</title>
        <authorList>
            <person name="Varga T."/>
            <person name="Krizsan K."/>
            <person name="Foldi C."/>
            <person name="Dima B."/>
            <person name="Sanchez-Garcia M."/>
            <person name="Sanchez-Ramirez S."/>
            <person name="Szollosi G.J."/>
            <person name="Szarkandi J.G."/>
            <person name="Papp V."/>
            <person name="Albert L."/>
            <person name="Andreopoulos W."/>
            <person name="Angelini C."/>
            <person name="Antonin V."/>
            <person name="Barry K.W."/>
            <person name="Bougher N.L."/>
            <person name="Buchanan P."/>
            <person name="Buyck B."/>
            <person name="Bense V."/>
            <person name="Catcheside P."/>
            <person name="Chovatia M."/>
            <person name="Cooper J."/>
            <person name="Damon W."/>
            <person name="Desjardin D."/>
            <person name="Finy P."/>
            <person name="Geml J."/>
            <person name="Haridas S."/>
            <person name="Hughes K."/>
            <person name="Justo A."/>
            <person name="Karasinski D."/>
            <person name="Kautmanova I."/>
            <person name="Kiss B."/>
            <person name="Kocsube S."/>
            <person name="Kotiranta H."/>
            <person name="LaButti K.M."/>
            <person name="Lechner B.E."/>
            <person name="Liimatainen K."/>
            <person name="Lipzen A."/>
            <person name="Lukacs Z."/>
            <person name="Mihaltcheva S."/>
            <person name="Morgado L.N."/>
            <person name="Niskanen T."/>
            <person name="Noordeloos M.E."/>
            <person name="Ohm R.A."/>
            <person name="Ortiz-Santana B."/>
            <person name="Ovrebo C."/>
            <person name="Racz N."/>
            <person name="Riley R."/>
            <person name="Savchenko A."/>
            <person name="Shiryaev A."/>
            <person name="Soop K."/>
            <person name="Spirin V."/>
            <person name="Szebenyi C."/>
            <person name="Tomsovsky M."/>
            <person name="Tulloss R.E."/>
            <person name="Uehling J."/>
            <person name="Grigoriev I.V."/>
            <person name="Vagvolgyi C."/>
            <person name="Papp T."/>
            <person name="Martin F.M."/>
            <person name="Miettinen O."/>
            <person name="Hibbett D.S."/>
            <person name="Nagy L.G."/>
        </authorList>
    </citation>
    <scope>NUCLEOTIDE SEQUENCE [LARGE SCALE GENOMIC DNA]</scope>
    <source>
        <strain evidence="10 11">OMC1185</strain>
    </source>
</reference>
<dbReference type="EMBL" id="ML213506">
    <property type="protein sequence ID" value="TFK54086.1"/>
    <property type="molecule type" value="Genomic_DNA"/>
</dbReference>
<dbReference type="FunFam" id="2.160.10.10:FF:000001">
    <property type="entry name" value="UTP--glucose-1-phosphate uridylyltransferase"/>
    <property type="match status" value="1"/>
</dbReference>
<accession>A0A5C3NCF4</accession>